<sequence length="166" mass="18402">MALEPGFDMKAFGLILAENKGILRLEWPPSEVSMAKIKDSWEKIVGNDSQLHLKIEPMITVKGPSEDLKESIRQVETSPSKSDASVVVDHLRRGACYRIQMYTVTSSGIVSSNRFEEHIRITAPIVNLAVDQITKNTAVLKILVTTNQEKGFDVSSDISDCMLNVV</sequence>
<organism evidence="1 2">
    <name type="scientific">Panagrolaimus sp. JU765</name>
    <dbReference type="NCBI Taxonomy" id="591449"/>
    <lineage>
        <taxon>Eukaryota</taxon>
        <taxon>Metazoa</taxon>
        <taxon>Ecdysozoa</taxon>
        <taxon>Nematoda</taxon>
        <taxon>Chromadorea</taxon>
        <taxon>Rhabditida</taxon>
        <taxon>Tylenchina</taxon>
        <taxon>Panagrolaimomorpha</taxon>
        <taxon>Panagrolaimoidea</taxon>
        <taxon>Panagrolaimidae</taxon>
        <taxon>Panagrolaimus</taxon>
    </lineage>
</organism>
<protein>
    <submittedName>
        <fullName evidence="2">Uncharacterized protein</fullName>
    </submittedName>
</protein>
<dbReference type="Proteomes" id="UP000887576">
    <property type="component" value="Unplaced"/>
</dbReference>
<dbReference type="WBParaSite" id="JU765_v2.g10432.t1">
    <property type="protein sequence ID" value="JU765_v2.g10432.t1"/>
    <property type="gene ID" value="JU765_v2.g10432"/>
</dbReference>
<name>A0AC34PVP8_9BILA</name>
<proteinExistence type="predicted"/>
<accession>A0AC34PVP8</accession>
<evidence type="ECO:0000313" key="1">
    <source>
        <dbReference type="Proteomes" id="UP000887576"/>
    </source>
</evidence>
<reference evidence="2" key="1">
    <citation type="submission" date="2022-11" db="UniProtKB">
        <authorList>
            <consortium name="WormBaseParasite"/>
        </authorList>
    </citation>
    <scope>IDENTIFICATION</scope>
</reference>
<evidence type="ECO:0000313" key="2">
    <source>
        <dbReference type="WBParaSite" id="JU765_v2.g10432.t1"/>
    </source>
</evidence>